<sequence>MEFDIPEEVTALPKLTKIAIADLNKKYQVLLKKAADYYLDNDNDWHSPLKLRYATGS</sequence>
<reference evidence="1" key="1">
    <citation type="submission" date="2021-06" db="EMBL/GenBank/DDBJ databases">
        <authorList>
            <person name="Kallberg Y."/>
            <person name="Tangrot J."/>
            <person name="Rosling A."/>
        </authorList>
    </citation>
    <scope>NUCLEOTIDE SEQUENCE</scope>
    <source>
        <strain evidence="1">BR232B</strain>
    </source>
</reference>
<dbReference type="Proteomes" id="UP000789739">
    <property type="component" value="Unassembled WGS sequence"/>
</dbReference>
<name>A0A9N9CBX6_9GLOM</name>
<proteinExistence type="predicted"/>
<gene>
    <name evidence="1" type="ORF">PBRASI_LOCUS7484</name>
</gene>
<keyword evidence="2" id="KW-1185">Reference proteome</keyword>
<protein>
    <submittedName>
        <fullName evidence="1">2776_t:CDS:1</fullName>
    </submittedName>
</protein>
<dbReference type="AlphaFoldDB" id="A0A9N9CBX6"/>
<evidence type="ECO:0000313" key="2">
    <source>
        <dbReference type="Proteomes" id="UP000789739"/>
    </source>
</evidence>
<dbReference type="OrthoDB" id="2419514at2759"/>
<dbReference type="EMBL" id="CAJVPI010001158">
    <property type="protein sequence ID" value="CAG8598011.1"/>
    <property type="molecule type" value="Genomic_DNA"/>
</dbReference>
<comment type="caution">
    <text evidence="1">The sequence shown here is derived from an EMBL/GenBank/DDBJ whole genome shotgun (WGS) entry which is preliminary data.</text>
</comment>
<evidence type="ECO:0000313" key="1">
    <source>
        <dbReference type="EMBL" id="CAG8598011.1"/>
    </source>
</evidence>
<organism evidence="1 2">
    <name type="scientific">Paraglomus brasilianum</name>
    <dbReference type="NCBI Taxonomy" id="144538"/>
    <lineage>
        <taxon>Eukaryota</taxon>
        <taxon>Fungi</taxon>
        <taxon>Fungi incertae sedis</taxon>
        <taxon>Mucoromycota</taxon>
        <taxon>Glomeromycotina</taxon>
        <taxon>Glomeromycetes</taxon>
        <taxon>Paraglomerales</taxon>
        <taxon>Paraglomeraceae</taxon>
        <taxon>Paraglomus</taxon>
    </lineage>
</organism>
<accession>A0A9N9CBX6</accession>